<name>A0A1S3ZPQ0_TOBAC</name>
<dbReference type="PaxDb" id="4097-A0A1S3ZPQ0"/>
<accession>A0A1S3ZPQ0</accession>
<dbReference type="OMA" id="VVIQSHA"/>
<dbReference type="SUPFAM" id="SSF52540">
    <property type="entry name" value="P-loop containing nucleoside triphosphate hydrolases"/>
    <property type="match status" value="1"/>
</dbReference>
<dbReference type="KEGG" id="nta:107789108"/>
<evidence type="ECO:0000313" key="7">
    <source>
        <dbReference type="RefSeq" id="XP_016466361.1"/>
    </source>
</evidence>
<feature type="repeat" description="ARM" evidence="5">
    <location>
        <begin position="184"/>
        <end position="231"/>
    </location>
</feature>
<evidence type="ECO:0000256" key="3">
    <source>
        <dbReference type="ARBA" id="ARBA00022737"/>
    </source>
</evidence>
<evidence type="ECO:0000256" key="2">
    <source>
        <dbReference type="ARBA" id="ARBA00022490"/>
    </source>
</evidence>
<dbReference type="InterPro" id="IPR000225">
    <property type="entry name" value="Armadillo"/>
</dbReference>
<dbReference type="InterPro" id="IPR011989">
    <property type="entry name" value="ARM-like"/>
</dbReference>
<proteinExistence type="predicted"/>
<organism evidence="7">
    <name type="scientific">Nicotiana tabacum</name>
    <name type="common">Common tobacco</name>
    <dbReference type="NCBI Taxonomy" id="4097"/>
    <lineage>
        <taxon>Eukaryota</taxon>
        <taxon>Viridiplantae</taxon>
        <taxon>Streptophyta</taxon>
        <taxon>Embryophyta</taxon>
        <taxon>Tracheophyta</taxon>
        <taxon>Spermatophyta</taxon>
        <taxon>Magnoliopsida</taxon>
        <taxon>eudicotyledons</taxon>
        <taxon>Gunneridae</taxon>
        <taxon>Pentapetalae</taxon>
        <taxon>asterids</taxon>
        <taxon>lamiids</taxon>
        <taxon>Solanales</taxon>
        <taxon>Solanaceae</taxon>
        <taxon>Nicotianoideae</taxon>
        <taxon>Nicotianeae</taxon>
        <taxon>Nicotiana</taxon>
    </lineage>
</organism>
<reference evidence="7" key="1">
    <citation type="submission" date="2025-08" db="UniProtKB">
        <authorList>
            <consortium name="RefSeq"/>
        </authorList>
    </citation>
    <scope>IDENTIFICATION</scope>
</reference>
<evidence type="ECO:0000256" key="4">
    <source>
        <dbReference type="ARBA" id="ARBA00022860"/>
    </source>
</evidence>
<gene>
    <name evidence="7" type="primary">LOC107789108</name>
</gene>
<keyword evidence="3" id="KW-0677">Repeat</keyword>
<dbReference type="SMART" id="SM00185">
    <property type="entry name" value="ARM"/>
    <property type="match status" value="1"/>
</dbReference>
<keyword evidence="2" id="KW-0963">Cytoplasm</keyword>
<comment type="subcellular location">
    <subcellularLocation>
        <location evidence="1">Cytoplasm</location>
    </subcellularLocation>
</comment>
<dbReference type="SUPFAM" id="SSF48371">
    <property type="entry name" value="ARM repeat"/>
    <property type="match status" value="1"/>
</dbReference>
<feature type="region of interest" description="Disordered" evidence="6">
    <location>
        <begin position="285"/>
        <end position="305"/>
    </location>
</feature>
<dbReference type="SMART" id="SM00015">
    <property type="entry name" value="IQ"/>
    <property type="match status" value="4"/>
</dbReference>
<dbReference type="GO" id="GO:0005737">
    <property type="term" value="C:cytoplasm"/>
    <property type="evidence" value="ECO:0007669"/>
    <property type="project" value="UniProtKB-SubCell"/>
</dbReference>
<sequence length="335" mass="38437">MKYQKAFFHQRHATLEIQRFARGAITRKRLLGASCYRNISKLGYQTLALKILLQAVLKLQRWWRGKLLHEQRTKAALVIQSHVRGWTARKSASRNKHQIVVIQAYMKGYLARKDLRGQLLDLRLRVQKSAANVDDGMRIINRLVAALSELLNMRSVSDILRICATLNMATQHSQKCCEELVAAGAVGTLLKLISSLSRSLPDQEVTKHALSTLRNLSRYPHLINVLINSCGSVETILREFLRNKEEGYFIASDLLKKIFTEKTGVEAVHKLPALLKRLRDHVEELSRKAKPDKRTRTPQPHARKELDKRLREAVEILELIKTSIGYPTRRLSYKV</sequence>
<evidence type="ECO:0000256" key="5">
    <source>
        <dbReference type="PROSITE-ProRule" id="PRU00259"/>
    </source>
</evidence>
<dbReference type="AlphaFoldDB" id="A0A1S3ZPQ0"/>
<dbReference type="Gene3D" id="1.25.10.10">
    <property type="entry name" value="Leucine-rich Repeat Variant"/>
    <property type="match status" value="1"/>
</dbReference>
<evidence type="ECO:0000256" key="6">
    <source>
        <dbReference type="SAM" id="MobiDB-lite"/>
    </source>
</evidence>
<dbReference type="RefSeq" id="XP_016466361.1">
    <property type="nucleotide sequence ID" value="XM_016610875.1"/>
</dbReference>
<keyword evidence="4" id="KW-0112">Calmodulin-binding</keyword>
<dbReference type="PANTHER" id="PTHR22706">
    <property type="entry name" value="ASSEMBLY FACTOR FOR SPINDLE MICROTUBULES"/>
    <property type="match status" value="1"/>
</dbReference>
<dbReference type="InterPro" id="IPR027417">
    <property type="entry name" value="P-loop_NTPase"/>
</dbReference>
<dbReference type="Pfam" id="PF00612">
    <property type="entry name" value="IQ"/>
    <property type="match status" value="3"/>
</dbReference>
<dbReference type="GO" id="GO:0005516">
    <property type="term" value="F:calmodulin binding"/>
    <property type="evidence" value="ECO:0007669"/>
    <property type="project" value="UniProtKB-KW"/>
</dbReference>
<feature type="compositionally biased region" description="Basic and acidic residues" evidence="6">
    <location>
        <begin position="285"/>
        <end position="295"/>
    </location>
</feature>
<dbReference type="PROSITE" id="PS50096">
    <property type="entry name" value="IQ"/>
    <property type="match status" value="3"/>
</dbReference>
<dbReference type="Gene3D" id="1.20.5.190">
    <property type="match status" value="1"/>
</dbReference>
<dbReference type="InterPro" id="IPR000048">
    <property type="entry name" value="IQ_motif_EF-hand-BS"/>
</dbReference>
<dbReference type="STRING" id="4097.A0A1S3ZPQ0"/>
<evidence type="ECO:0000256" key="1">
    <source>
        <dbReference type="ARBA" id="ARBA00004496"/>
    </source>
</evidence>
<dbReference type="PANTHER" id="PTHR22706:SF1">
    <property type="entry name" value="ASSEMBLY FACTOR FOR SPINDLE MICROTUBULES"/>
    <property type="match status" value="1"/>
</dbReference>
<dbReference type="PROSITE" id="PS50176">
    <property type="entry name" value="ARM_REPEAT"/>
    <property type="match status" value="1"/>
</dbReference>
<protein>
    <submittedName>
        <fullName evidence="7">Unconventional myosin-Va</fullName>
    </submittedName>
</protein>
<dbReference type="InterPro" id="IPR016024">
    <property type="entry name" value="ARM-type_fold"/>
</dbReference>
<dbReference type="InterPro" id="IPR051185">
    <property type="entry name" value="ASPM"/>
</dbReference>
<dbReference type="OrthoDB" id="1723707at2759"/>